<sequence length="130" mass="14724">MSVSSADDSEDEIDDETAKHVTAFTSRYESDDDSCDEDVSYKELVASYKELYVRIEEVCKTREEHKRIIAQLQVEKEKLLSTVTDLKNEVTLLSSKLENMTNSIRMLNNGSDMLNEIIQVGKEAGNLKAI</sequence>
<keyword evidence="3" id="KW-1185">Reference proteome</keyword>
<organism evidence="2 3">
    <name type="scientific">Pisum sativum</name>
    <name type="common">Garden pea</name>
    <name type="synonym">Lathyrus oleraceus</name>
    <dbReference type="NCBI Taxonomy" id="3888"/>
    <lineage>
        <taxon>Eukaryota</taxon>
        <taxon>Viridiplantae</taxon>
        <taxon>Streptophyta</taxon>
        <taxon>Embryophyta</taxon>
        <taxon>Tracheophyta</taxon>
        <taxon>Spermatophyta</taxon>
        <taxon>Magnoliopsida</taxon>
        <taxon>eudicotyledons</taxon>
        <taxon>Gunneridae</taxon>
        <taxon>Pentapetalae</taxon>
        <taxon>rosids</taxon>
        <taxon>fabids</taxon>
        <taxon>Fabales</taxon>
        <taxon>Fabaceae</taxon>
        <taxon>Papilionoideae</taxon>
        <taxon>50 kb inversion clade</taxon>
        <taxon>NPAAA clade</taxon>
        <taxon>Hologalegina</taxon>
        <taxon>IRL clade</taxon>
        <taxon>Fabeae</taxon>
        <taxon>Lathyrus</taxon>
    </lineage>
</organism>
<accession>A0A9D4VYC6</accession>
<reference evidence="2 3" key="1">
    <citation type="journal article" date="2022" name="Nat. Genet.">
        <title>Improved pea reference genome and pan-genome highlight genomic features and evolutionary characteristics.</title>
        <authorList>
            <person name="Yang T."/>
            <person name="Liu R."/>
            <person name="Luo Y."/>
            <person name="Hu S."/>
            <person name="Wang D."/>
            <person name="Wang C."/>
            <person name="Pandey M.K."/>
            <person name="Ge S."/>
            <person name="Xu Q."/>
            <person name="Li N."/>
            <person name="Li G."/>
            <person name="Huang Y."/>
            <person name="Saxena R.K."/>
            <person name="Ji Y."/>
            <person name="Li M."/>
            <person name="Yan X."/>
            <person name="He Y."/>
            <person name="Liu Y."/>
            <person name="Wang X."/>
            <person name="Xiang C."/>
            <person name="Varshney R.K."/>
            <person name="Ding H."/>
            <person name="Gao S."/>
            <person name="Zong X."/>
        </authorList>
    </citation>
    <scope>NUCLEOTIDE SEQUENCE [LARGE SCALE GENOMIC DNA]</scope>
    <source>
        <strain evidence="2 3">cv. Zhongwan 6</strain>
    </source>
</reference>
<dbReference type="Gramene" id="Psat07G0598800-T1">
    <property type="protein sequence ID" value="KAI5390946.1"/>
    <property type="gene ID" value="KIW84_075988"/>
</dbReference>
<dbReference type="AlphaFoldDB" id="A0A9D4VYC6"/>
<dbReference type="EMBL" id="JAMSHJ010000007">
    <property type="protein sequence ID" value="KAI5390946.1"/>
    <property type="molecule type" value="Genomic_DNA"/>
</dbReference>
<evidence type="ECO:0000256" key="1">
    <source>
        <dbReference type="SAM" id="Coils"/>
    </source>
</evidence>
<evidence type="ECO:0000313" key="2">
    <source>
        <dbReference type="EMBL" id="KAI5390946.1"/>
    </source>
</evidence>
<proteinExistence type="predicted"/>
<feature type="coiled-coil region" evidence="1">
    <location>
        <begin position="55"/>
        <end position="103"/>
    </location>
</feature>
<protein>
    <submittedName>
        <fullName evidence="2">Uncharacterized protein</fullName>
    </submittedName>
</protein>
<comment type="caution">
    <text evidence="2">The sequence shown here is derived from an EMBL/GenBank/DDBJ whole genome shotgun (WGS) entry which is preliminary data.</text>
</comment>
<name>A0A9D4VYC6_PEA</name>
<evidence type="ECO:0000313" key="3">
    <source>
        <dbReference type="Proteomes" id="UP001058974"/>
    </source>
</evidence>
<dbReference type="Proteomes" id="UP001058974">
    <property type="component" value="Chromosome 7"/>
</dbReference>
<gene>
    <name evidence="2" type="ORF">KIW84_075988</name>
</gene>
<keyword evidence="1" id="KW-0175">Coiled coil</keyword>